<sequence length="145" mass="17105">MLFQFYFERYSILRKKKRKKPKSIQNAIRKLDQIQSLINVVIGDAEKENGLLLTRRYCVIEQKFPSFDTRGQSNMEQGKHWQDISLEKRAFFRYSEQPAKLVLENVRESDAAVYRCRVDFKQSPTRNSKVNLTVIKAGTKKTKKV</sequence>
<dbReference type="InterPro" id="IPR036179">
    <property type="entry name" value="Ig-like_dom_sf"/>
</dbReference>
<feature type="domain" description="Ig-like" evidence="1">
    <location>
        <begin position="21"/>
        <end position="133"/>
    </location>
</feature>
<dbReference type="PROSITE" id="PS50835">
    <property type="entry name" value="IG_LIKE"/>
    <property type="match status" value="1"/>
</dbReference>
<keyword evidence="3" id="KW-1185">Reference proteome</keyword>
<gene>
    <name evidence="2" type="ORF">WN51_12359</name>
</gene>
<dbReference type="PANTHER" id="PTHR23278">
    <property type="entry name" value="SIDESTEP PROTEIN"/>
    <property type="match status" value="1"/>
</dbReference>
<evidence type="ECO:0000259" key="1">
    <source>
        <dbReference type="PROSITE" id="PS50835"/>
    </source>
</evidence>
<protein>
    <recommendedName>
        <fullName evidence="1">Ig-like domain-containing protein</fullName>
    </recommendedName>
</protein>
<evidence type="ECO:0000313" key="2">
    <source>
        <dbReference type="EMBL" id="KOX75929.1"/>
    </source>
</evidence>
<dbReference type="InterPro" id="IPR013783">
    <property type="entry name" value="Ig-like_fold"/>
</dbReference>
<name>A0A0M9A4X5_9HYME</name>
<evidence type="ECO:0000313" key="3">
    <source>
        <dbReference type="Proteomes" id="UP000053105"/>
    </source>
</evidence>
<dbReference type="AlphaFoldDB" id="A0A0M9A4X5"/>
<accession>A0A0M9A4X5</accession>
<dbReference type="InterPro" id="IPR007110">
    <property type="entry name" value="Ig-like_dom"/>
</dbReference>
<organism evidence="2 3">
    <name type="scientific">Melipona quadrifasciata</name>
    <dbReference type="NCBI Taxonomy" id="166423"/>
    <lineage>
        <taxon>Eukaryota</taxon>
        <taxon>Metazoa</taxon>
        <taxon>Ecdysozoa</taxon>
        <taxon>Arthropoda</taxon>
        <taxon>Hexapoda</taxon>
        <taxon>Insecta</taxon>
        <taxon>Pterygota</taxon>
        <taxon>Neoptera</taxon>
        <taxon>Endopterygota</taxon>
        <taxon>Hymenoptera</taxon>
        <taxon>Apocrita</taxon>
        <taxon>Aculeata</taxon>
        <taxon>Apoidea</taxon>
        <taxon>Anthophila</taxon>
        <taxon>Apidae</taxon>
        <taxon>Melipona</taxon>
    </lineage>
</organism>
<dbReference type="OrthoDB" id="8825892at2759"/>
<reference evidence="2 3" key="1">
    <citation type="submission" date="2015-07" db="EMBL/GenBank/DDBJ databases">
        <title>The genome of Melipona quadrifasciata.</title>
        <authorList>
            <person name="Pan H."/>
            <person name="Kapheim K."/>
        </authorList>
    </citation>
    <scope>NUCLEOTIDE SEQUENCE [LARGE SCALE GENOMIC DNA]</scope>
    <source>
        <strain evidence="2">0111107301</strain>
        <tissue evidence="2">Whole body</tissue>
    </source>
</reference>
<proteinExistence type="predicted"/>
<dbReference type="Proteomes" id="UP000053105">
    <property type="component" value="Unassembled WGS sequence"/>
</dbReference>
<dbReference type="SUPFAM" id="SSF48726">
    <property type="entry name" value="Immunoglobulin"/>
    <property type="match status" value="1"/>
</dbReference>
<dbReference type="STRING" id="166423.A0A0M9A4X5"/>
<dbReference type="EMBL" id="KQ435756">
    <property type="protein sequence ID" value="KOX75929.1"/>
    <property type="molecule type" value="Genomic_DNA"/>
</dbReference>
<dbReference type="PANTHER" id="PTHR23278:SF30">
    <property type="entry name" value="SIDESTEP VIII, ISOFORM B"/>
    <property type="match status" value="1"/>
</dbReference>
<dbReference type="Gene3D" id="2.60.40.10">
    <property type="entry name" value="Immunoglobulins"/>
    <property type="match status" value="1"/>
</dbReference>